<dbReference type="PROSITE" id="PS00065">
    <property type="entry name" value="D_2_HYDROXYACID_DH_1"/>
    <property type="match status" value="1"/>
</dbReference>
<sequence>MGVSDIFLALSCLSTDIPWCGCKIPVFSSPYGHSYSVAELSICFIICLARQLTDRTLEMHTSEWNKVSSNCYEVRGKTLGIVGYGHIGSQLGVLAESIGMRVIFYDIATVLPMGRNQPQASLAALLPVSDFVAVCVSPTDENRKFIGPNEIRQMKKGSYIVNTSYGDAIDLDAVAEALKSKHLAGAAFDVFPKTPLSNSTTFQHPFSGLKNVIMVPNLGDATQQAHERVGHDVANSIARFLNEGASVGAVNFPSIQTWALKPGTRRILNMHRNVRGVLKEIDYILSAYNVGKQVLETNGKLGYLIADVNTEEVTTEIVAQLALLSNTIRSRIL</sequence>
<dbReference type="OrthoDB" id="418179at2759"/>
<name>A0A139AVK5_GONPJ</name>
<dbReference type="InterPro" id="IPR029752">
    <property type="entry name" value="D-isomer_DH_CS1"/>
</dbReference>
<evidence type="ECO:0000256" key="3">
    <source>
        <dbReference type="ARBA" id="ARBA00023027"/>
    </source>
</evidence>
<keyword evidence="2" id="KW-0560">Oxidoreductase</keyword>
<dbReference type="InterPro" id="IPR036291">
    <property type="entry name" value="NAD(P)-bd_dom_sf"/>
</dbReference>
<reference evidence="5 6" key="1">
    <citation type="journal article" date="2015" name="Genome Biol. Evol.">
        <title>Phylogenomic analyses indicate that early fungi evolved digesting cell walls of algal ancestors of land plants.</title>
        <authorList>
            <person name="Chang Y."/>
            <person name="Wang S."/>
            <person name="Sekimoto S."/>
            <person name="Aerts A.L."/>
            <person name="Choi C."/>
            <person name="Clum A."/>
            <person name="LaButti K.M."/>
            <person name="Lindquist E.A."/>
            <person name="Yee Ngan C."/>
            <person name="Ohm R.A."/>
            <person name="Salamov A.A."/>
            <person name="Grigoriev I.V."/>
            <person name="Spatafora J.W."/>
            <person name="Berbee M.L."/>
        </authorList>
    </citation>
    <scope>NUCLEOTIDE SEQUENCE [LARGE SCALE GENOMIC DNA]</scope>
    <source>
        <strain evidence="5 6">JEL478</strain>
    </source>
</reference>
<dbReference type="GO" id="GO:0006564">
    <property type="term" value="P:L-serine biosynthetic process"/>
    <property type="evidence" value="ECO:0007669"/>
    <property type="project" value="UniProtKB-ARBA"/>
</dbReference>
<protein>
    <submittedName>
        <fullName evidence="5">NAD(P)-binding protein</fullName>
    </submittedName>
</protein>
<evidence type="ECO:0000256" key="1">
    <source>
        <dbReference type="ARBA" id="ARBA00005854"/>
    </source>
</evidence>
<organism evidence="5 6">
    <name type="scientific">Gonapodya prolifera (strain JEL478)</name>
    <name type="common">Monoblepharis prolifera</name>
    <dbReference type="NCBI Taxonomy" id="1344416"/>
    <lineage>
        <taxon>Eukaryota</taxon>
        <taxon>Fungi</taxon>
        <taxon>Fungi incertae sedis</taxon>
        <taxon>Chytridiomycota</taxon>
        <taxon>Chytridiomycota incertae sedis</taxon>
        <taxon>Monoblepharidomycetes</taxon>
        <taxon>Monoblepharidales</taxon>
        <taxon>Gonapodyaceae</taxon>
        <taxon>Gonapodya</taxon>
    </lineage>
</organism>
<dbReference type="Pfam" id="PF02826">
    <property type="entry name" value="2-Hacid_dh_C"/>
    <property type="match status" value="1"/>
</dbReference>
<evidence type="ECO:0000313" key="5">
    <source>
        <dbReference type="EMBL" id="KXS20766.1"/>
    </source>
</evidence>
<gene>
    <name evidence="5" type="ORF">M427DRAFT_94039</name>
</gene>
<dbReference type="EMBL" id="KQ965734">
    <property type="protein sequence ID" value="KXS20766.1"/>
    <property type="molecule type" value="Genomic_DNA"/>
</dbReference>
<dbReference type="Gene3D" id="3.40.50.720">
    <property type="entry name" value="NAD(P)-binding Rossmann-like Domain"/>
    <property type="match status" value="2"/>
</dbReference>
<keyword evidence="3" id="KW-0520">NAD</keyword>
<dbReference type="Gene3D" id="3.30.70.260">
    <property type="match status" value="1"/>
</dbReference>
<dbReference type="PANTHER" id="PTHR42789">
    <property type="entry name" value="D-ISOMER SPECIFIC 2-HYDROXYACID DEHYDROGENASE FAMILY PROTEIN (AFU_ORTHOLOGUE AFUA_6G10090)"/>
    <property type="match status" value="1"/>
</dbReference>
<evidence type="ECO:0000313" key="6">
    <source>
        <dbReference type="Proteomes" id="UP000070544"/>
    </source>
</evidence>
<accession>A0A139AVK5</accession>
<dbReference type="SUPFAM" id="SSF51735">
    <property type="entry name" value="NAD(P)-binding Rossmann-fold domains"/>
    <property type="match status" value="1"/>
</dbReference>
<dbReference type="Proteomes" id="UP000070544">
    <property type="component" value="Unassembled WGS sequence"/>
</dbReference>
<comment type="similarity">
    <text evidence="1">Belongs to the D-isomer specific 2-hydroxyacid dehydrogenase family.</text>
</comment>
<keyword evidence="6" id="KW-1185">Reference proteome</keyword>
<dbReference type="STRING" id="1344416.A0A139AVK5"/>
<dbReference type="AlphaFoldDB" id="A0A139AVK5"/>
<dbReference type="PANTHER" id="PTHR42789:SF1">
    <property type="entry name" value="D-ISOMER SPECIFIC 2-HYDROXYACID DEHYDROGENASE FAMILY PROTEIN (AFU_ORTHOLOGUE AFUA_6G10090)"/>
    <property type="match status" value="1"/>
</dbReference>
<feature type="domain" description="D-isomer specific 2-hydroxyacid dehydrogenase NAD-binding" evidence="4">
    <location>
        <begin position="44"/>
        <end position="217"/>
    </location>
</feature>
<proteinExistence type="inferred from homology"/>
<evidence type="ECO:0000259" key="4">
    <source>
        <dbReference type="Pfam" id="PF02826"/>
    </source>
</evidence>
<evidence type="ECO:0000256" key="2">
    <source>
        <dbReference type="ARBA" id="ARBA00023002"/>
    </source>
</evidence>
<dbReference type="GO" id="GO:0047545">
    <property type="term" value="F:(S)-2-hydroxyglutarate dehydrogenase activity"/>
    <property type="evidence" value="ECO:0007669"/>
    <property type="project" value="UniProtKB-ARBA"/>
</dbReference>
<dbReference type="InterPro" id="IPR050857">
    <property type="entry name" value="D-2-hydroxyacid_DH"/>
</dbReference>
<dbReference type="OMA" id="FIICLAR"/>
<dbReference type="GO" id="GO:0004617">
    <property type="term" value="F:phosphoglycerate dehydrogenase activity"/>
    <property type="evidence" value="ECO:0007669"/>
    <property type="project" value="UniProtKB-ARBA"/>
</dbReference>
<dbReference type="FunFam" id="3.40.50.720:FF:000041">
    <property type="entry name" value="D-3-phosphoglycerate dehydrogenase"/>
    <property type="match status" value="1"/>
</dbReference>
<dbReference type="GO" id="GO:0051287">
    <property type="term" value="F:NAD binding"/>
    <property type="evidence" value="ECO:0007669"/>
    <property type="project" value="InterPro"/>
</dbReference>
<dbReference type="InterPro" id="IPR006140">
    <property type="entry name" value="D-isomer_DH_NAD-bd"/>
</dbReference>